<sequence length="673" mass="77095">MKFIFTLIFALSCLHFTYSQDFRFGKVSKEELLEKQHPTDSTADAAILYREIKTRFEYTESDDFFTLTDVFERVKIYNKDGFDWANKTIKLYQTSGSADEKISSLRGYTYFMDGNKMKDERLRNNGIFEEESSEFLELTKFTMPALKEGCIIEYKYTIKSPFITNIDAYRFQEQIPVNQVEMRFAVPEYFNYKMHQKGWVPFKINETKRPRTINFAYTTPADPGIGGRGLPSKESTQIDLLENIYEVSLSNVPALHDEAFSGNIDNYSTSLKFELSYVDYPGSPLKMFTTTWEDVSKSVYDSNAFGDQLKRDNYFDDDIDNLLSGVSDPTEKMIKIYEFVKGKMNWNKFVGLYAQEGTKDAYKKGSGNAADINLLLVSMLRYAGLNANPVLVSTKSHGIPLFPTRNGFNYVIAAVENGNNTILFDATIKEGEPNVLQPELLNWQGRVVRENRSSSWVSLYPSKHAVQSTMMNLAINKDDYSITGSAQNRFTGHYALGKRKSFINVKEEDIRKKLEENSGETEISNIAFENLKNLYQPVSLKYDFKNFDALEEIGGKLYFSPLLFLAMDENPFKLNERSYPIDFNYPIKDRYIVTVDIPEGYTIESLPESAAFALGENSGMFKYMINNVGGKLQISVEFALNTATMPAQDYGNIKEFFKLMIDKEHEKIVLTKA</sequence>
<dbReference type="RefSeq" id="WP_117158833.1">
    <property type="nucleotide sequence ID" value="NZ_QVID01000001.1"/>
</dbReference>
<reference evidence="2 3" key="1">
    <citation type="journal article" date="2007" name="Int. J. Syst. Evol. Microbiol.">
        <title>Marixanthomonas ophiurae gen. nov., sp. nov., a marine bacterium of the family Flavobacteriaceae isolated from a deep-sea brittle star.</title>
        <authorList>
            <person name="Romanenko L.A."/>
            <person name="Uchino M."/>
            <person name="Frolova G.M."/>
            <person name="Mikhailov V.V."/>
        </authorList>
    </citation>
    <scope>NUCLEOTIDE SEQUENCE [LARGE SCALE GENOMIC DNA]</scope>
    <source>
        <strain evidence="2 3">KMM 3046</strain>
    </source>
</reference>
<protein>
    <submittedName>
        <fullName evidence="2">DUF3857 domain-containing protein</fullName>
    </submittedName>
</protein>
<evidence type="ECO:0000313" key="3">
    <source>
        <dbReference type="Proteomes" id="UP000261082"/>
    </source>
</evidence>
<dbReference type="InterPro" id="IPR002931">
    <property type="entry name" value="Transglutaminase-like"/>
</dbReference>
<dbReference type="Gene3D" id="3.10.620.30">
    <property type="match status" value="1"/>
</dbReference>
<accession>A0A3E1QCD6</accession>
<dbReference type="Gene3D" id="2.60.120.1130">
    <property type="match status" value="1"/>
</dbReference>
<keyword evidence="3" id="KW-1185">Reference proteome</keyword>
<name>A0A3E1QCD6_9FLAO</name>
<dbReference type="OrthoDB" id="98874at2"/>
<organism evidence="2 3">
    <name type="scientific">Marixanthomonas ophiurae</name>
    <dbReference type="NCBI Taxonomy" id="387659"/>
    <lineage>
        <taxon>Bacteria</taxon>
        <taxon>Pseudomonadati</taxon>
        <taxon>Bacteroidota</taxon>
        <taxon>Flavobacteriia</taxon>
        <taxon>Flavobacteriales</taxon>
        <taxon>Flavobacteriaceae</taxon>
        <taxon>Marixanthomonas</taxon>
    </lineage>
</organism>
<dbReference type="AlphaFoldDB" id="A0A3E1QCD6"/>
<feature type="domain" description="Transglutaminase-like" evidence="1">
    <location>
        <begin position="322"/>
        <end position="396"/>
    </location>
</feature>
<dbReference type="Proteomes" id="UP000261082">
    <property type="component" value="Unassembled WGS sequence"/>
</dbReference>
<proteinExistence type="predicted"/>
<evidence type="ECO:0000313" key="2">
    <source>
        <dbReference type="EMBL" id="RFN59772.1"/>
    </source>
</evidence>
<dbReference type="EMBL" id="QVID01000001">
    <property type="protein sequence ID" value="RFN59772.1"/>
    <property type="molecule type" value="Genomic_DNA"/>
</dbReference>
<evidence type="ECO:0000259" key="1">
    <source>
        <dbReference type="Pfam" id="PF01841"/>
    </source>
</evidence>
<comment type="caution">
    <text evidence="2">The sequence shown here is derived from an EMBL/GenBank/DDBJ whole genome shotgun (WGS) entry which is preliminary data.</text>
</comment>
<gene>
    <name evidence="2" type="ORF">DZ858_06895</name>
</gene>
<dbReference type="Gene3D" id="2.60.40.3140">
    <property type="match status" value="1"/>
</dbReference>
<dbReference type="Pfam" id="PF01841">
    <property type="entry name" value="Transglut_core"/>
    <property type="match status" value="1"/>
</dbReference>